<dbReference type="AlphaFoldDB" id="A0A023FS79"/>
<accession>A0A023FS79</accession>
<dbReference type="Pfam" id="PF19429">
    <property type="entry name" value="EVA_Class_A"/>
    <property type="match status" value="1"/>
</dbReference>
<evidence type="ECO:0000256" key="1">
    <source>
        <dbReference type="ARBA" id="ARBA00004613"/>
    </source>
</evidence>
<dbReference type="GO" id="GO:0005576">
    <property type="term" value="C:extracellular region"/>
    <property type="evidence" value="ECO:0007669"/>
    <property type="project" value="UniProtKB-SubCell"/>
</dbReference>
<dbReference type="Gene3D" id="2.30.130.100">
    <property type="match status" value="1"/>
</dbReference>
<keyword evidence="5 6" id="KW-0325">Glycoprotein</keyword>
<comment type="function">
    <text evidence="6">Salivary chemokine-binding protein which binds to host chemokines.</text>
</comment>
<keyword evidence="3 6" id="KW-0732">Signal</keyword>
<proteinExistence type="evidence at transcript level"/>
<evidence type="ECO:0000256" key="4">
    <source>
        <dbReference type="ARBA" id="ARBA00023157"/>
    </source>
</evidence>
<feature type="chain" id="PRO_5012407173" description="Evasin" evidence="7">
    <location>
        <begin position="16"/>
        <end position="136"/>
    </location>
</feature>
<dbReference type="GO" id="GO:0019957">
    <property type="term" value="F:C-C chemokine binding"/>
    <property type="evidence" value="ECO:0007669"/>
    <property type="project" value="InterPro"/>
</dbReference>
<organism evidence="8">
    <name type="scientific">Amblyomma cajennense</name>
    <name type="common">Cayenne tick</name>
    <name type="synonym">Acarus cajennensis</name>
    <dbReference type="NCBI Taxonomy" id="34607"/>
    <lineage>
        <taxon>Eukaryota</taxon>
        <taxon>Metazoa</taxon>
        <taxon>Ecdysozoa</taxon>
        <taxon>Arthropoda</taxon>
        <taxon>Chelicerata</taxon>
        <taxon>Arachnida</taxon>
        <taxon>Acari</taxon>
        <taxon>Parasitiformes</taxon>
        <taxon>Ixodida</taxon>
        <taxon>Ixodoidea</taxon>
        <taxon>Ixodidae</taxon>
        <taxon>Amblyomminae</taxon>
        <taxon>Amblyomma</taxon>
    </lineage>
</organism>
<evidence type="ECO:0000313" key="8">
    <source>
        <dbReference type="EMBL" id="JAC24467.1"/>
    </source>
</evidence>
<keyword evidence="2 6" id="KW-0964">Secreted</keyword>
<evidence type="ECO:0000256" key="2">
    <source>
        <dbReference type="ARBA" id="ARBA00022525"/>
    </source>
</evidence>
<protein>
    <recommendedName>
        <fullName evidence="6">Evasin</fullName>
    </recommendedName>
</protein>
<evidence type="ECO:0000256" key="6">
    <source>
        <dbReference type="RuleBase" id="RU369006"/>
    </source>
</evidence>
<comment type="subcellular location">
    <subcellularLocation>
        <location evidence="1 6">Secreted</location>
    </subcellularLocation>
</comment>
<evidence type="ECO:0000256" key="5">
    <source>
        <dbReference type="ARBA" id="ARBA00023180"/>
    </source>
</evidence>
<dbReference type="InterPro" id="IPR045797">
    <property type="entry name" value="EVA_Class_A"/>
</dbReference>
<reference evidence="8" key="1">
    <citation type="submission" date="2014-03" db="EMBL/GenBank/DDBJ databases">
        <title>The sialotranscriptome of Amblyomma triste, Amblyomma parvum and Amblyomma cajennense ticks, uncovered by 454-based RNA-seq.</title>
        <authorList>
            <person name="Garcia G.R."/>
            <person name="Gardinassi L.G."/>
            <person name="Ribeiro J.M."/>
            <person name="Anatriello E."/>
            <person name="Ferreira B.R."/>
            <person name="Moreira H.N."/>
            <person name="Mafra C."/>
            <person name="Olegario M.M."/>
            <person name="Szabo P.J."/>
            <person name="Miranda-Santos I.K."/>
            <person name="Maruyama S.R."/>
        </authorList>
    </citation>
    <scope>NUCLEOTIDE SEQUENCE</scope>
    <source>
        <strain evidence="8">Uberlandia</strain>
        <tissue evidence="8">Salivary glands</tissue>
    </source>
</reference>
<dbReference type="EMBL" id="GBBK01000015">
    <property type="protein sequence ID" value="JAC24467.1"/>
    <property type="molecule type" value="mRNA"/>
</dbReference>
<evidence type="ECO:0000256" key="3">
    <source>
        <dbReference type="ARBA" id="ARBA00022729"/>
    </source>
</evidence>
<keyword evidence="4 6" id="KW-1015">Disulfide bond</keyword>
<name>A0A023FS79_AMBCJ</name>
<evidence type="ECO:0000256" key="7">
    <source>
        <dbReference type="SAM" id="SignalP"/>
    </source>
</evidence>
<feature type="signal peptide" evidence="7">
    <location>
        <begin position="1"/>
        <end position="15"/>
    </location>
</feature>
<sequence>MTLLWIFAIVIGALASAENAAPGVAPGCGDPPAEPKDREYGRVIDGDSCEKRYLLAKGQQFLASCQRHCPDKNISYPLDNGYPCLQFMKKGFLLERDDESKNTCRIGMCYDGKCRRFRQRYPVACTVPEDKIDRSE</sequence>